<protein>
    <submittedName>
        <fullName evidence="2">Uncharacterized protein</fullName>
    </submittedName>
</protein>
<reference evidence="3" key="2">
    <citation type="submission" date="2019-10" db="EMBL/GenBank/DDBJ databases">
        <title>A de novo genome assembly of a pear dwarfing rootstock.</title>
        <authorList>
            <person name="Wang F."/>
            <person name="Wang J."/>
            <person name="Li S."/>
            <person name="Zhang Y."/>
            <person name="Fang M."/>
            <person name="Ma L."/>
            <person name="Zhao Y."/>
            <person name="Jiang S."/>
        </authorList>
    </citation>
    <scope>NUCLEOTIDE SEQUENCE [LARGE SCALE GENOMIC DNA]</scope>
</reference>
<dbReference type="EMBL" id="SMOL01000458">
    <property type="protein sequence ID" value="KAB2612232.1"/>
    <property type="molecule type" value="Genomic_DNA"/>
</dbReference>
<dbReference type="Proteomes" id="UP000327157">
    <property type="component" value="Chromosome 9"/>
</dbReference>
<gene>
    <name evidence="2" type="ORF">D8674_034548</name>
</gene>
<feature type="compositionally biased region" description="Polar residues" evidence="1">
    <location>
        <begin position="321"/>
        <end position="344"/>
    </location>
</feature>
<feature type="compositionally biased region" description="Basic residues" evidence="1">
    <location>
        <begin position="193"/>
        <end position="212"/>
    </location>
</feature>
<name>A0A5N5GFG7_9ROSA</name>
<feature type="region of interest" description="Disordered" evidence="1">
    <location>
        <begin position="183"/>
        <end position="238"/>
    </location>
</feature>
<dbReference type="AlphaFoldDB" id="A0A5N5GFG7"/>
<comment type="caution">
    <text evidence="2">The sequence shown here is derived from an EMBL/GenBank/DDBJ whole genome shotgun (WGS) entry which is preliminary data.</text>
</comment>
<feature type="region of interest" description="Disordered" evidence="1">
    <location>
        <begin position="319"/>
        <end position="356"/>
    </location>
</feature>
<evidence type="ECO:0000313" key="2">
    <source>
        <dbReference type="EMBL" id="KAB2612232.1"/>
    </source>
</evidence>
<sequence>MASDESMTIRSCISMQEDEYDDGDTDDGYDHHYSHPHNLSRLSMCTRSRSSTYYDYDDDQDIIIADEEEVATYALDYYHQGQQHQDQTHARQQGMTMQMSLLSIETLDDGYVDDEEDDTSYHKRPKQVLPEAGLSSDSDGEPGCYSLPATPPRRRRTQAAAAAPGQLFSYKHPNPFLVKEYASENEDQTATSHHPKRSRRRTSRRRIVRNRHSWLSASPDRGTLATKKDENDEEEDNKESMKMMMMRMCNISNHQQQLDHYHSFSGESDQGGTSGPGTGVVVITRPKGGRRSLCMDLDEVKACRDLGFELEHHQMLHETPSRLSRSASTLDTNTTCSSGANSPIANWRISSPGDDPREVKARLKVWAQAVALASTSRPGS</sequence>
<evidence type="ECO:0000256" key="1">
    <source>
        <dbReference type="SAM" id="MobiDB-lite"/>
    </source>
</evidence>
<accession>A0A5N5GFG7</accession>
<dbReference type="PANTHER" id="PTHR31865">
    <property type="entry name" value="OSJNBA0071G03.3 PROTEIN"/>
    <property type="match status" value="1"/>
</dbReference>
<feature type="region of interest" description="Disordered" evidence="1">
    <location>
        <begin position="111"/>
        <end position="171"/>
    </location>
</feature>
<proteinExistence type="predicted"/>
<dbReference type="OrthoDB" id="786837at2759"/>
<reference evidence="2 3" key="1">
    <citation type="submission" date="2019-09" db="EMBL/GenBank/DDBJ databases">
        <authorList>
            <person name="Ou C."/>
        </authorList>
    </citation>
    <scope>NUCLEOTIDE SEQUENCE [LARGE SCALE GENOMIC DNA]</scope>
    <source>
        <strain evidence="2">S2</strain>
        <tissue evidence="2">Leaf</tissue>
    </source>
</reference>
<keyword evidence="3" id="KW-1185">Reference proteome</keyword>
<evidence type="ECO:0000313" key="3">
    <source>
        <dbReference type="Proteomes" id="UP000327157"/>
    </source>
</evidence>
<dbReference type="PANTHER" id="PTHR31865:SF2">
    <property type="entry name" value="OSJNBA0004B13.24 PROTEIN"/>
    <property type="match status" value="1"/>
</dbReference>
<reference evidence="2 3" key="3">
    <citation type="submission" date="2019-11" db="EMBL/GenBank/DDBJ databases">
        <title>A de novo genome assembly of a pear dwarfing rootstock.</title>
        <authorList>
            <person name="Wang F."/>
            <person name="Wang J."/>
            <person name="Li S."/>
            <person name="Zhang Y."/>
            <person name="Fang M."/>
            <person name="Ma L."/>
            <person name="Zhao Y."/>
            <person name="Jiang S."/>
        </authorList>
    </citation>
    <scope>NUCLEOTIDE SEQUENCE [LARGE SCALE GENOMIC DNA]</scope>
    <source>
        <strain evidence="2">S2</strain>
        <tissue evidence="2">Leaf</tissue>
    </source>
</reference>
<organism evidence="2 3">
    <name type="scientific">Pyrus ussuriensis x Pyrus communis</name>
    <dbReference type="NCBI Taxonomy" id="2448454"/>
    <lineage>
        <taxon>Eukaryota</taxon>
        <taxon>Viridiplantae</taxon>
        <taxon>Streptophyta</taxon>
        <taxon>Embryophyta</taxon>
        <taxon>Tracheophyta</taxon>
        <taxon>Spermatophyta</taxon>
        <taxon>Magnoliopsida</taxon>
        <taxon>eudicotyledons</taxon>
        <taxon>Gunneridae</taxon>
        <taxon>Pentapetalae</taxon>
        <taxon>rosids</taxon>
        <taxon>fabids</taxon>
        <taxon>Rosales</taxon>
        <taxon>Rosaceae</taxon>
        <taxon>Amygdaloideae</taxon>
        <taxon>Maleae</taxon>
        <taxon>Pyrus</taxon>
    </lineage>
</organism>